<dbReference type="PANTHER" id="PTHR42815:SF2">
    <property type="entry name" value="FAD-BINDING, PUTATIVE (AFU_ORTHOLOGUE AFUA_6G07600)-RELATED"/>
    <property type="match status" value="1"/>
</dbReference>
<feature type="compositionally biased region" description="Basic and acidic residues" evidence="1">
    <location>
        <begin position="14"/>
        <end position="25"/>
    </location>
</feature>
<dbReference type="Proteomes" id="UP000766629">
    <property type="component" value="Unassembled WGS sequence"/>
</dbReference>
<gene>
    <name evidence="2" type="ORF">KUV26_21640</name>
</gene>
<accession>A0ABS7NLH1</accession>
<feature type="region of interest" description="Disordered" evidence="1">
    <location>
        <begin position="1"/>
        <end position="25"/>
    </location>
</feature>
<evidence type="ECO:0000313" key="3">
    <source>
        <dbReference type="Proteomes" id="UP000766629"/>
    </source>
</evidence>
<evidence type="ECO:0000256" key="1">
    <source>
        <dbReference type="SAM" id="MobiDB-lite"/>
    </source>
</evidence>
<reference evidence="2 3" key="1">
    <citation type="submission" date="2021-06" db="EMBL/GenBank/DDBJ databases">
        <title>50 bacteria genomes isolated from Dapeng, Shenzhen, China.</title>
        <authorList>
            <person name="Zheng W."/>
            <person name="Yu S."/>
            <person name="Huang Y."/>
        </authorList>
    </citation>
    <scope>NUCLEOTIDE SEQUENCE [LARGE SCALE GENOMIC DNA]</scope>
    <source>
        <strain evidence="2 3">DP1N14-2</strain>
    </source>
</reference>
<evidence type="ECO:0000313" key="2">
    <source>
        <dbReference type="EMBL" id="MBY6142045.1"/>
    </source>
</evidence>
<name>A0ABS7NLH1_9RHOB</name>
<proteinExistence type="predicted"/>
<dbReference type="EMBL" id="JAHVJA010000017">
    <property type="protein sequence ID" value="MBY6142045.1"/>
    <property type="molecule type" value="Genomic_DNA"/>
</dbReference>
<keyword evidence="3" id="KW-1185">Reference proteome</keyword>
<sequence length="328" mass="35656">MLDDANSPSPFHAGEQEMQRRADRRDMAETLGRRMIRPFMPDQHREFFAQLPFLAAGAVDADGWPWASLLSGPPGFVVSPDPEHLQVTPNRAAGDPVQAAIREGAPLGLLGIELHSRRRNRLNGRVTSAGRNGFTLRVHQSFGNCPQYIQERDLIPADDVPAAPPQAFADLPPEHSARIAQADTFFVASHIPAAENPEREGVDVSHRGGRPGFVRVAGNTLTIPDFRGNNHFNTLGNFLLNPRAGLAFPDFETSSLLLLTGTVDLLEEDHPDLAGFEGAQRGWQVTLNKGLWLESALPWRTGPGGFAPQTLRTGTWAEAEARAAAPGP</sequence>
<organism evidence="2 3">
    <name type="scientific">Leisingera daeponensis</name>
    <dbReference type="NCBI Taxonomy" id="405746"/>
    <lineage>
        <taxon>Bacteria</taxon>
        <taxon>Pseudomonadati</taxon>
        <taxon>Pseudomonadota</taxon>
        <taxon>Alphaproteobacteria</taxon>
        <taxon>Rhodobacterales</taxon>
        <taxon>Roseobacteraceae</taxon>
        <taxon>Leisingera</taxon>
    </lineage>
</organism>
<dbReference type="Gene3D" id="2.30.110.10">
    <property type="entry name" value="Electron Transport, Fmn-binding Protein, Chain A"/>
    <property type="match status" value="1"/>
</dbReference>
<dbReference type="PANTHER" id="PTHR42815">
    <property type="entry name" value="FAD-BINDING, PUTATIVE (AFU_ORTHOLOGUE AFUA_6G07600)-RELATED"/>
    <property type="match status" value="1"/>
</dbReference>
<protein>
    <submittedName>
        <fullName evidence="2">Pyridoxamine 5'-phosphate oxidase family protein</fullName>
    </submittedName>
</protein>
<comment type="caution">
    <text evidence="2">The sequence shown here is derived from an EMBL/GenBank/DDBJ whole genome shotgun (WGS) entry which is preliminary data.</text>
</comment>
<dbReference type="InterPro" id="IPR012349">
    <property type="entry name" value="Split_barrel_FMN-bd"/>
</dbReference>
<dbReference type="RefSeq" id="WP_222509966.1">
    <property type="nucleotide sequence ID" value="NZ_JAHVJA010000017.1"/>
</dbReference>